<evidence type="ECO:0000313" key="3">
    <source>
        <dbReference type="Proteomes" id="UP000298663"/>
    </source>
</evidence>
<comment type="caution">
    <text evidence="2">The sequence shown here is derived from an EMBL/GenBank/DDBJ whole genome shotgun (WGS) entry which is preliminary data.</text>
</comment>
<reference evidence="2 3" key="2">
    <citation type="journal article" date="2019" name="G3 (Bethesda)">
        <title>Hybrid Assembly of the Genome of the Entomopathogenic Nematode Steinernema carpocapsae Identifies the X-Chromosome.</title>
        <authorList>
            <person name="Serra L."/>
            <person name="Macchietto M."/>
            <person name="Macias-Munoz A."/>
            <person name="McGill C.J."/>
            <person name="Rodriguez I.M."/>
            <person name="Rodriguez B."/>
            <person name="Murad R."/>
            <person name="Mortazavi A."/>
        </authorList>
    </citation>
    <scope>NUCLEOTIDE SEQUENCE [LARGE SCALE GENOMIC DNA]</scope>
    <source>
        <strain evidence="2 3">ALL</strain>
    </source>
</reference>
<dbReference type="AlphaFoldDB" id="A0A4U5MLH6"/>
<sequence length="98" mass="11051">MGGLIALITNVTPTRTTTTINSKFRAMMPRYSIPNQRDSDPTVASPPRLNQRRRHHELRGRSESNSAELSCSLESGPARLSRWAILSIVKLEIEFMDL</sequence>
<dbReference type="Proteomes" id="UP000298663">
    <property type="component" value="Unassembled WGS sequence"/>
</dbReference>
<organism evidence="2 3">
    <name type="scientific">Steinernema carpocapsae</name>
    <name type="common">Entomopathogenic nematode</name>
    <dbReference type="NCBI Taxonomy" id="34508"/>
    <lineage>
        <taxon>Eukaryota</taxon>
        <taxon>Metazoa</taxon>
        <taxon>Ecdysozoa</taxon>
        <taxon>Nematoda</taxon>
        <taxon>Chromadorea</taxon>
        <taxon>Rhabditida</taxon>
        <taxon>Tylenchina</taxon>
        <taxon>Panagrolaimomorpha</taxon>
        <taxon>Strongyloidoidea</taxon>
        <taxon>Steinernematidae</taxon>
        <taxon>Steinernema</taxon>
    </lineage>
</organism>
<feature type="region of interest" description="Disordered" evidence="1">
    <location>
        <begin position="29"/>
        <end position="69"/>
    </location>
</feature>
<evidence type="ECO:0000313" key="2">
    <source>
        <dbReference type="EMBL" id="TKR69993.1"/>
    </source>
</evidence>
<proteinExistence type="predicted"/>
<reference evidence="2 3" key="1">
    <citation type="journal article" date="2015" name="Genome Biol.">
        <title>Comparative genomics of Steinernema reveals deeply conserved gene regulatory networks.</title>
        <authorList>
            <person name="Dillman A.R."/>
            <person name="Macchietto M."/>
            <person name="Porter C.F."/>
            <person name="Rogers A."/>
            <person name="Williams B."/>
            <person name="Antoshechkin I."/>
            <person name="Lee M.M."/>
            <person name="Goodwin Z."/>
            <person name="Lu X."/>
            <person name="Lewis E.E."/>
            <person name="Goodrich-Blair H."/>
            <person name="Stock S.P."/>
            <person name="Adams B.J."/>
            <person name="Sternberg P.W."/>
            <person name="Mortazavi A."/>
        </authorList>
    </citation>
    <scope>NUCLEOTIDE SEQUENCE [LARGE SCALE GENOMIC DNA]</scope>
    <source>
        <strain evidence="2 3">ALL</strain>
    </source>
</reference>
<gene>
    <name evidence="2" type="ORF">L596_022072</name>
</gene>
<evidence type="ECO:0000256" key="1">
    <source>
        <dbReference type="SAM" id="MobiDB-lite"/>
    </source>
</evidence>
<protein>
    <submittedName>
        <fullName evidence="2">Uncharacterized protein</fullName>
    </submittedName>
</protein>
<keyword evidence="3" id="KW-1185">Reference proteome</keyword>
<name>A0A4U5MLH6_STECR</name>
<accession>A0A4U5MLH6</accession>
<dbReference type="EMBL" id="AZBU02000007">
    <property type="protein sequence ID" value="TKR69993.1"/>
    <property type="molecule type" value="Genomic_DNA"/>
</dbReference>